<dbReference type="AlphaFoldDB" id="A0A9P6GTA6"/>
<feature type="signal peptide" evidence="2">
    <location>
        <begin position="1"/>
        <end position="16"/>
    </location>
</feature>
<dbReference type="GO" id="GO:0016787">
    <property type="term" value="F:hydrolase activity"/>
    <property type="evidence" value="ECO:0007669"/>
    <property type="project" value="UniProtKB-KW"/>
</dbReference>
<dbReference type="Pfam" id="PF07470">
    <property type="entry name" value="Glyco_hydro_88"/>
    <property type="match status" value="1"/>
</dbReference>
<proteinExistence type="predicted"/>
<dbReference type="OrthoDB" id="540611at2759"/>
<keyword evidence="4" id="KW-1185">Reference proteome</keyword>
<reference evidence="3" key="1">
    <citation type="journal article" date="2020" name="Mol. Plant Microbe Interact.">
        <title>Genome Sequence of the Biocontrol Agent Coniothyrium minitans strain Conio (IMI 134523).</title>
        <authorList>
            <person name="Patel D."/>
            <person name="Shittu T.A."/>
            <person name="Baroncelli R."/>
            <person name="Muthumeenakshi S."/>
            <person name="Osborne T.H."/>
            <person name="Janganan T.K."/>
            <person name="Sreenivasaprasad S."/>
        </authorList>
    </citation>
    <scope>NUCLEOTIDE SEQUENCE</scope>
    <source>
        <strain evidence="3">Conio</strain>
    </source>
</reference>
<protein>
    <submittedName>
        <fullName evidence="3">Cell wall glycosyl hydrolase</fullName>
    </submittedName>
</protein>
<sequence>MHVSTVLLASATAAAAAPSNVTSFYSTWMADSFLSKKHPIDNHYVSNVINEGIRKAALAHKNATLLSWASNAISSIVDANGTIKNWDPYYYSLDDQRLGNNILFFWDAEGRKAKKYEIAAASLKAQLDRFPRNAEGGFWHRSPTYPNQMWLDGIYMADQFYAQYTAYFQPDNTTAWDDIILQFDLIEKHTRNKTTNLLAHGYDGSKTAVWADPIKGAAPHVWDRAVGWYFMVLVEVLQIYPKELPGYARLLGYFTSLAAGLKKVQDKSGGWWLVMDEPYPGAKGNYIESSGTAMFTYGFLKGVRTGLLDKQYKKPAIKAYDLMIEDFIKYETNGTLSWEGTVSVGSLSSNGSYEYYIGVPLAENDGKGAGSFMMAAAEYEML</sequence>
<dbReference type="EMBL" id="WJXW01000001">
    <property type="protein sequence ID" value="KAF9740848.1"/>
    <property type="molecule type" value="Genomic_DNA"/>
</dbReference>
<evidence type="ECO:0000256" key="2">
    <source>
        <dbReference type="SAM" id="SignalP"/>
    </source>
</evidence>
<dbReference type="SUPFAM" id="SSF48208">
    <property type="entry name" value="Six-hairpin glycosidases"/>
    <property type="match status" value="1"/>
</dbReference>
<keyword evidence="1 3" id="KW-0378">Hydrolase</keyword>
<accession>A0A9P6GTA6</accession>
<dbReference type="Gene3D" id="1.50.10.10">
    <property type="match status" value="1"/>
</dbReference>
<evidence type="ECO:0000313" key="4">
    <source>
        <dbReference type="Proteomes" id="UP000756921"/>
    </source>
</evidence>
<gene>
    <name evidence="3" type="ORF">PMIN01_00387</name>
</gene>
<comment type="caution">
    <text evidence="3">The sequence shown here is derived from an EMBL/GenBank/DDBJ whole genome shotgun (WGS) entry which is preliminary data.</text>
</comment>
<dbReference type="GO" id="GO:0005975">
    <property type="term" value="P:carbohydrate metabolic process"/>
    <property type="evidence" value="ECO:0007669"/>
    <property type="project" value="InterPro"/>
</dbReference>
<dbReference type="Proteomes" id="UP000756921">
    <property type="component" value="Unassembled WGS sequence"/>
</dbReference>
<dbReference type="InterPro" id="IPR052043">
    <property type="entry name" value="PolySaccharide_Degr_Enz"/>
</dbReference>
<dbReference type="InterPro" id="IPR012341">
    <property type="entry name" value="6hp_glycosidase-like_sf"/>
</dbReference>
<dbReference type="PANTHER" id="PTHR33886:SF9">
    <property type="entry name" value="UNSATURATED RHAMNOGALACTURONAN HYDROLASE (EUROFUNG)"/>
    <property type="match status" value="1"/>
</dbReference>
<organism evidence="3 4">
    <name type="scientific">Paraphaeosphaeria minitans</name>
    <dbReference type="NCBI Taxonomy" id="565426"/>
    <lineage>
        <taxon>Eukaryota</taxon>
        <taxon>Fungi</taxon>
        <taxon>Dikarya</taxon>
        <taxon>Ascomycota</taxon>
        <taxon>Pezizomycotina</taxon>
        <taxon>Dothideomycetes</taxon>
        <taxon>Pleosporomycetidae</taxon>
        <taxon>Pleosporales</taxon>
        <taxon>Massarineae</taxon>
        <taxon>Didymosphaeriaceae</taxon>
        <taxon>Paraphaeosphaeria</taxon>
    </lineage>
</organism>
<dbReference type="InterPro" id="IPR008928">
    <property type="entry name" value="6-hairpin_glycosidase_sf"/>
</dbReference>
<feature type="chain" id="PRO_5040368402" evidence="2">
    <location>
        <begin position="17"/>
        <end position="382"/>
    </location>
</feature>
<dbReference type="PANTHER" id="PTHR33886">
    <property type="entry name" value="UNSATURATED RHAMNOGALACTURONAN HYDROLASE (EUROFUNG)"/>
    <property type="match status" value="1"/>
</dbReference>
<name>A0A9P6GTA6_9PLEO</name>
<evidence type="ECO:0000313" key="3">
    <source>
        <dbReference type="EMBL" id="KAF9740848.1"/>
    </source>
</evidence>
<keyword evidence="2" id="KW-0732">Signal</keyword>
<evidence type="ECO:0000256" key="1">
    <source>
        <dbReference type="ARBA" id="ARBA00022801"/>
    </source>
</evidence>
<dbReference type="InterPro" id="IPR010905">
    <property type="entry name" value="Glyco_hydro_88"/>
</dbReference>